<dbReference type="EMBL" id="AP018933">
    <property type="protein sequence ID" value="BBG29186.1"/>
    <property type="molecule type" value="Genomic_DNA"/>
</dbReference>
<reference evidence="6 7" key="1">
    <citation type="submission" date="2018-09" db="EMBL/GenBank/DDBJ databases">
        <title>Zymobacter palmae IAM14233 (=T109) whole genome analysis.</title>
        <authorList>
            <person name="Yanase H."/>
        </authorList>
    </citation>
    <scope>NUCLEOTIDE SEQUENCE [LARGE SCALE GENOMIC DNA]</scope>
    <source>
        <strain evidence="6 7">IAM14233</strain>
    </source>
</reference>
<evidence type="ECO:0000256" key="2">
    <source>
        <dbReference type="ARBA" id="ARBA00023015"/>
    </source>
</evidence>
<dbReference type="Gene3D" id="3.40.190.290">
    <property type="match status" value="1"/>
</dbReference>
<evidence type="ECO:0000313" key="7">
    <source>
        <dbReference type="Proteomes" id="UP000267342"/>
    </source>
</evidence>
<name>A0A348HC34_9GAMM</name>
<proteinExistence type="inferred from homology"/>
<evidence type="ECO:0000313" key="6">
    <source>
        <dbReference type="EMBL" id="BBG29186.1"/>
    </source>
</evidence>
<organism evidence="6 7">
    <name type="scientific">Zymobacter palmae</name>
    <dbReference type="NCBI Taxonomy" id="33074"/>
    <lineage>
        <taxon>Bacteria</taxon>
        <taxon>Pseudomonadati</taxon>
        <taxon>Pseudomonadota</taxon>
        <taxon>Gammaproteobacteria</taxon>
        <taxon>Oceanospirillales</taxon>
        <taxon>Halomonadaceae</taxon>
        <taxon>Zymobacter group</taxon>
        <taxon>Zymobacter</taxon>
    </lineage>
</organism>
<evidence type="ECO:0000256" key="3">
    <source>
        <dbReference type="ARBA" id="ARBA00023125"/>
    </source>
</evidence>
<dbReference type="SUPFAM" id="SSF46785">
    <property type="entry name" value="Winged helix' DNA-binding domain"/>
    <property type="match status" value="1"/>
</dbReference>
<dbReference type="InterPro" id="IPR036390">
    <property type="entry name" value="WH_DNA-bd_sf"/>
</dbReference>
<protein>
    <submittedName>
        <fullName evidence="6">Transcriptional regulator</fullName>
    </submittedName>
</protein>
<dbReference type="PROSITE" id="PS50931">
    <property type="entry name" value="HTH_LYSR"/>
    <property type="match status" value="1"/>
</dbReference>
<sequence>MKHLQVFRCIADIARRGSIRRSAEHLHITPSALTRKIQEFEEEFGTPIFERLPRGMRLNAAGELLMRHIQDQLADFERLCSQVADLSGIRRGHVSLACSQAFTDSVLPDEIAAYRAQFPQVSFSVAVRDHAEGVKTLVNFEADLALLLDPPLVCDLEELLVMRHPLCAVMSAAHPLAQHNRVRLRDCCEFPLAMPDQSLAIRALFDKALYGRQVELDVPVESGSLEFLRAYVLRDNAITFQIQHGVPCADERICVRPIDTRDIAPIRVVLSKLKGRSLPLATERFAALFCEHWADGNRPPESNKS</sequence>
<dbReference type="InterPro" id="IPR000847">
    <property type="entry name" value="LysR_HTH_N"/>
</dbReference>
<evidence type="ECO:0000259" key="5">
    <source>
        <dbReference type="PROSITE" id="PS50931"/>
    </source>
</evidence>
<dbReference type="Gene3D" id="1.10.10.10">
    <property type="entry name" value="Winged helix-like DNA-binding domain superfamily/Winged helix DNA-binding domain"/>
    <property type="match status" value="1"/>
</dbReference>
<dbReference type="Pfam" id="PF00126">
    <property type="entry name" value="HTH_1"/>
    <property type="match status" value="1"/>
</dbReference>
<dbReference type="AlphaFoldDB" id="A0A348HC34"/>
<dbReference type="InterPro" id="IPR036388">
    <property type="entry name" value="WH-like_DNA-bd_sf"/>
</dbReference>
<evidence type="ECO:0000256" key="4">
    <source>
        <dbReference type="ARBA" id="ARBA00023163"/>
    </source>
</evidence>
<dbReference type="KEGG" id="zpl:ZBT109_0397"/>
<feature type="domain" description="HTH lysR-type" evidence="5">
    <location>
        <begin position="1"/>
        <end position="59"/>
    </location>
</feature>
<dbReference type="InterPro" id="IPR050950">
    <property type="entry name" value="HTH-type_LysR_regulators"/>
</dbReference>
<dbReference type="STRING" id="1123510.GCA_000620025_00605"/>
<dbReference type="InterPro" id="IPR005119">
    <property type="entry name" value="LysR_subst-bd"/>
</dbReference>
<keyword evidence="7" id="KW-1185">Reference proteome</keyword>
<keyword evidence="3" id="KW-0238">DNA-binding</keyword>
<dbReference type="OrthoDB" id="8839922at2"/>
<dbReference type="Pfam" id="PF03466">
    <property type="entry name" value="LysR_substrate"/>
    <property type="match status" value="1"/>
</dbReference>
<dbReference type="SUPFAM" id="SSF53850">
    <property type="entry name" value="Periplasmic binding protein-like II"/>
    <property type="match status" value="1"/>
</dbReference>
<accession>A0A348HC34</accession>
<keyword evidence="4" id="KW-0804">Transcription</keyword>
<comment type="similarity">
    <text evidence="1">Belongs to the LysR transcriptional regulatory family.</text>
</comment>
<evidence type="ECO:0000256" key="1">
    <source>
        <dbReference type="ARBA" id="ARBA00009437"/>
    </source>
</evidence>
<dbReference type="GO" id="GO:0003700">
    <property type="term" value="F:DNA-binding transcription factor activity"/>
    <property type="evidence" value="ECO:0007669"/>
    <property type="project" value="InterPro"/>
</dbReference>
<dbReference type="GO" id="GO:0005829">
    <property type="term" value="C:cytosol"/>
    <property type="evidence" value="ECO:0007669"/>
    <property type="project" value="TreeGrafter"/>
</dbReference>
<dbReference type="RefSeq" id="WP_051523672.1">
    <property type="nucleotide sequence ID" value="NZ_AP018933.1"/>
</dbReference>
<keyword evidence="2" id="KW-0805">Transcription regulation</keyword>
<dbReference type="GO" id="GO:0003677">
    <property type="term" value="F:DNA binding"/>
    <property type="evidence" value="ECO:0007669"/>
    <property type="project" value="UniProtKB-KW"/>
</dbReference>
<dbReference type="PANTHER" id="PTHR30419">
    <property type="entry name" value="HTH-TYPE TRANSCRIPTIONAL REGULATOR YBHD"/>
    <property type="match status" value="1"/>
</dbReference>
<gene>
    <name evidence="6" type="ORF">ZBT109_0397</name>
</gene>
<dbReference type="Proteomes" id="UP000267342">
    <property type="component" value="Chromosome"/>
</dbReference>